<evidence type="ECO:0000256" key="10">
    <source>
        <dbReference type="ARBA" id="ARBA00022840"/>
    </source>
</evidence>
<feature type="domain" description="HAMP" evidence="16">
    <location>
        <begin position="185"/>
        <end position="240"/>
    </location>
</feature>
<dbReference type="InterPro" id="IPR032404">
    <property type="entry name" value="CpxA_peri"/>
</dbReference>
<evidence type="ECO:0000313" key="18">
    <source>
        <dbReference type="Proteomes" id="UP001499988"/>
    </source>
</evidence>
<dbReference type="Pfam" id="PF00672">
    <property type="entry name" value="HAMP"/>
    <property type="match status" value="1"/>
</dbReference>
<dbReference type="EMBL" id="BAABJZ010000092">
    <property type="protein sequence ID" value="GAA4894098.1"/>
    <property type="molecule type" value="Genomic_DNA"/>
</dbReference>
<keyword evidence="6" id="KW-0808">Transferase</keyword>
<evidence type="ECO:0000256" key="4">
    <source>
        <dbReference type="ARBA" id="ARBA00022475"/>
    </source>
</evidence>
<keyword evidence="13 14" id="KW-0472">Membrane</keyword>
<dbReference type="EC" id="2.7.13.3" evidence="3"/>
<keyword evidence="12" id="KW-0902">Two-component regulatory system</keyword>
<feature type="domain" description="Histidine kinase" evidence="15">
    <location>
        <begin position="248"/>
        <end position="457"/>
    </location>
</feature>
<gene>
    <name evidence="17" type="ORF">GCM10023333_29060</name>
</gene>
<dbReference type="InterPro" id="IPR005467">
    <property type="entry name" value="His_kinase_dom"/>
</dbReference>
<keyword evidence="7 14" id="KW-0812">Transmembrane</keyword>
<comment type="caution">
    <text evidence="17">The sequence shown here is derived from an EMBL/GenBank/DDBJ whole genome shotgun (WGS) entry which is preliminary data.</text>
</comment>
<dbReference type="InterPro" id="IPR036890">
    <property type="entry name" value="HATPase_C_sf"/>
</dbReference>
<feature type="transmembrane region" description="Helical" evidence="14">
    <location>
        <begin position="166"/>
        <end position="185"/>
    </location>
</feature>
<dbReference type="Gene3D" id="1.10.8.500">
    <property type="entry name" value="HAMP domain in histidine kinase"/>
    <property type="match status" value="1"/>
</dbReference>
<evidence type="ECO:0000256" key="12">
    <source>
        <dbReference type="ARBA" id="ARBA00023012"/>
    </source>
</evidence>
<evidence type="ECO:0000259" key="15">
    <source>
        <dbReference type="PROSITE" id="PS50109"/>
    </source>
</evidence>
<evidence type="ECO:0000256" key="14">
    <source>
        <dbReference type="SAM" id="Phobius"/>
    </source>
</evidence>
<keyword evidence="9" id="KW-0418">Kinase</keyword>
<evidence type="ECO:0000259" key="16">
    <source>
        <dbReference type="PROSITE" id="PS50885"/>
    </source>
</evidence>
<keyword evidence="10 17" id="KW-0067">ATP-binding</keyword>
<dbReference type="RefSeq" id="WP_345336158.1">
    <property type="nucleotide sequence ID" value="NZ_BAABJZ010000092.1"/>
</dbReference>
<dbReference type="PROSITE" id="PS50885">
    <property type="entry name" value="HAMP"/>
    <property type="match status" value="1"/>
</dbReference>
<dbReference type="Gene3D" id="3.30.565.10">
    <property type="entry name" value="Histidine kinase-like ATPase, C-terminal domain"/>
    <property type="match status" value="1"/>
</dbReference>
<sequence>MRQPNHLFFKLLLAFWITTSLILVLVIGLPYLQKQLDRDDIDPRHEKTLESVAERLERADGRALVSIGELLRQEQSRQSRNKRMQFYVVNNIGQPISTAPRFLPQDVRDFLLEQKNYQQPKTFRFSSSLVSGPLPVYLQDDQYYLIGRLKTGRQRHFLFSLTDEPWALLLLSITFSGLVFGMLAWHLGKPLRHLREAAGALASGDLDARINGSTLNRRDEIGQLGRSFNQMADSVTTMLKGQQRLLSDISHELRTPLTRQKLGLALARKKHGDNPELQRIGREADHLEQMISELLALSRMNMQITERKHPMDLSDALRPMLEDARFEAEQLGKSLRFELPDSLPFHGIETLLLRAVENPLRNALRYAQHQVDVRVTAQSRTLQIQIRDDGPGVPEPELETIFKPFYRVDEARDRDSGGWGLGLAITLGAIEAHLGQIEASNRVPQGLMVTITLPLDPRSH</sequence>
<dbReference type="SUPFAM" id="SSF55874">
    <property type="entry name" value="ATPase domain of HSP90 chaperone/DNA topoisomerase II/histidine kinase"/>
    <property type="match status" value="1"/>
</dbReference>
<dbReference type="PROSITE" id="PS50109">
    <property type="entry name" value="HIS_KIN"/>
    <property type="match status" value="1"/>
</dbReference>
<dbReference type="Gene3D" id="1.10.287.130">
    <property type="match status" value="1"/>
</dbReference>
<comment type="catalytic activity">
    <reaction evidence="1">
        <text>ATP + protein L-histidine = ADP + protein N-phospho-L-histidine.</text>
        <dbReference type="EC" id="2.7.13.3"/>
    </reaction>
</comment>
<accession>A0ABP9F4W3</accession>
<dbReference type="CDD" id="cd00082">
    <property type="entry name" value="HisKA"/>
    <property type="match status" value="1"/>
</dbReference>
<dbReference type="CDD" id="cd06225">
    <property type="entry name" value="HAMP"/>
    <property type="match status" value="1"/>
</dbReference>
<dbReference type="PANTHER" id="PTHR45528:SF1">
    <property type="entry name" value="SENSOR HISTIDINE KINASE CPXA"/>
    <property type="match status" value="1"/>
</dbReference>
<dbReference type="Proteomes" id="UP001499988">
    <property type="component" value="Unassembled WGS sequence"/>
</dbReference>
<dbReference type="InterPro" id="IPR036097">
    <property type="entry name" value="HisK_dim/P_sf"/>
</dbReference>
<dbReference type="PRINTS" id="PR00344">
    <property type="entry name" value="BCTRLSENSOR"/>
</dbReference>
<dbReference type="InterPro" id="IPR004358">
    <property type="entry name" value="Sig_transdc_His_kin-like_C"/>
</dbReference>
<dbReference type="InterPro" id="IPR003661">
    <property type="entry name" value="HisK_dim/P_dom"/>
</dbReference>
<keyword evidence="4" id="KW-1003">Cell membrane</keyword>
<comment type="subcellular location">
    <subcellularLocation>
        <location evidence="2">Cell membrane</location>
        <topology evidence="2">Multi-pass membrane protein</topology>
    </subcellularLocation>
</comment>
<evidence type="ECO:0000256" key="3">
    <source>
        <dbReference type="ARBA" id="ARBA00012438"/>
    </source>
</evidence>
<evidence type="ECO:0000256" key="2">
    <source>
        <dbReference type="ARBA" id="ARBA00004651"/>
    </source>
</evidence>
<evidence type="ECO:0000256" key="8">
    <source>
        <dbReference type="ARBA" id="ARBA00022741"/>
    </source>
</evidence>
<evidence type="ECO:0000256" key="5">
    <source>
        <dbReference type="ARBA" id="ARBA00022553"/>
    </source>
</evidence>
<evidence type="ECO:0000256" key="9">
    <source>
        <dbReference type="ARBA" id="ARBA00022777"/>
    </source>
</evidence>
<evidence type="ECO:0000256" key="7">
    <source>
        <dbReference type="ARBA" id="ARBA00022692"/>
    </source>
</evidence>
<evidence type="ECO:0000313" key="17">
    <source>
        <dbReference type="EMBL" id="GAA4894098.1"/>
    </source>
</evidence>
<dbReference type="InterPro" id="IPR050398">
    <property type="entry name" value="HssS/ArlS-like"/>
</dbReference>
<keyword evidence="11 14" id="KW-1133">Transmembrane helix</keyword>
<name>A0ABP9F4W3_9GAMM</name>
<reference evidence="18" key="1">
    <citation type="journal article" date="2019" name="Int. J. Syst. Evol. Microbiol.">
        <title>The Global Catalogue of Microorganisms (GCM) 10K type strain sequencing project: providing services to taxonomists for standard genome sequencing and annotation.</title>
        <authorList>
            <consortium name="The Broad Institute Genomics Platform"/>
            <consortium name="The Broad Institute Genome Sequencing Center for Infectious Disease"/>
            <person name="Wu L."/>
            <person name="Ma J."/>
        </authorList>
    </citation>
    <scope>NUCLEOTIDE SEQUENCE [LARGE SCALE GENOMIC DNA]</scope>
    <source>
        <strain evidence="18">JCM 18401</strain>
    </source>
</reference>
<dbReference type="Pfam" id="PF02518">
    <property type="entry name" value="HATPase_c"/>
    <property type="match status" value="1"/>
</dbReference>
<evidence type="ECO:0000256" key="1">
    <source>
        <dbReference type="ARBA" id="ARBA00000085"/>
    </source>
</evidence>
<dbReference type="InterPro" id="IPR038515">
    <property type="entry name" value="CpxA_peri_sf"/>
</dbReference>
<dbReference type="SMART" id="SM00387">
    <property type="entry name" value="HATPase_c"/>
    <property type="match status" value="1"/>
</dbReference>
<protein>
    <recommendedName>
        <fullName evidence="3">histidine kinase</fullName>
        <ecNumber evidence="3">2.7.13.3</ecNumber>
    </recommendedName>
</protein>
<proteinExistence type="predicted"/>
<dbReference type="InterPro" id="IPR003660">
    <property type="entry name" value="HAMP_dom"/>
</dbReference>
<dbReference type="Pfam" id="PF16527">
    <property type="entry name" value="CpxA_peri"/>
    <property type="match status" value="1"/>
</dbReference>
<dbReference type="SUPFAM" id="SSF47384">
    <property type="entry name" value="Homodimeric domain of signal transducing histidine kinase"/>
    <property type="match status" value="1"/>
</dbReference>
<organism evidence="17 18">
    <name type="scientific">Ferrimonas pelagia</name>
    <dbReference type="NCBI Taxonomy" id="1177826"/>
    <lineage>
        <taxon>Bacteria</taxon>
        <taxon>Pseudomonadati</taxon>
        <taxon>Pseudomonadota</taxon>
        <taxon>Gammaproteobacteria</taxon>
        <taxon>Alteromonadales</taxon>
        <taxon>Ferrimonadaceae</taxon>
        <taxon>Ferrimonas</taxon>
    </lineage>
</organism>
<dbReference type="Gene3D" id="3.30.450.210">
    <property type="entry name" value="Two-component sensor protein CpxA, periplasmic domain"/>
    <property type="match status" value="1"/>
</dbReference>
<keyword evidence="8" id="KW-0547">Nucleotide-binding</keyword>
<dbReference type="GO" id="GO:0005524">
    <property type="term" value="F:ATP binding"/>
    <property type="evidence" value="ECO:0007669"/>
    <property type="project" value="UniProtKB-KW"/>
</dbReference>
<dbReference type="SMART" id="SM00304">
    <property type="entry name" value="HAMP"/>
    <property type="match status" value="1"/>
</dbReference>
<dbReference type="InterPro" id="IPR003594">
    <property type="entry name" value="HATPase_dom"/>
</dbReference>
<keyword evidence="18" id="KW-1185">Reference proteome</keyword>
<evidence type="ECO:0000256" key="11">
    <source>
        <dbReference type="ARBA" id="ARBA00022989"/>
    </source>
</evidence>
<dbReference type="SMART" id="SM00388">
    <property type="entry name" value="HisKA"/>
    <property type="match status" value="1"/>
</dbReference>
<feature type="transmembrane region" description="Helical" evidence="14">
    <location>
        <begin position="7"/>
        <end position="32"/>
    </location>
</feature>
<dbReference type="PANTHER" id="PTHR45528">
    <property type="entry name" value="SENSOR HISTIDINE KINASE CPXA"/>
    <property type="match status" value="1"/>
</dbReference>
<evidence type="ECO:0000256" key="6">
    <source>
        <dbReference type="ARBA" id="ARBA00022679"/>
    </source>
</evidence>
<dbReference type="Pfam" id="PF00512">
    <property type="entry name" value="HisKA"/>
    <property type="match status" value="1"/>
</dbReference>
<dbReference type="SUPFAM" id="SSF158472">
    <property type="entry name" value="HAMP domain-like"/>
    <property type="match status" value="1"/>
</dbReference>
<keyword evidence="5" id="KW-0597">Phosphoprotein</keyword>
<evidence type="ECO:0000256" key="13">
    <source>
        <dbReference type="ARBA" id="ARBA00023136"/>
    </source>
</evidence>